<proteinExistence type="predicted"/>
<dbReference type="Proteomes" id="UP000244943">
    <property type="component" value="Chromosome I"/>
</dbReference>
<dbReference type="RefSeq" id="WP_045919076.1">
    <property type="nucleotide sequence ID" value="NZ_CP044031.1"/>
</dbReference>
<protein>
    <submittedName>
        <fullName evidence="1">Uncharacterized protein</fullName>
    </submittedName>
</protein>
<dbReference type="AlphaFoldDB" id="A0A2U3QQP0"/>
<reference evidence="2" key="1">
    <citation type="submission" date="2018-03" db="EMBL/GenBank/DDBJ databases">
        <authorList>
            <person name="Batty M. E."/>
            <person name="Batty M E."/>
        </authorList>
    </citation>
    <scope>NUCLEOTIDE SEQUENCE [LARGE SCALE GENOMIC DNA]</scope>
</reference>
<dbReference type="GeneID" id="89458548"/>
<name>A0A2U3QQP0_ORITS</name>
<gene>
    <name evidence="1" type="ORF">UT76HP_00187</name>
</gene>
<dbReference type="EMBL" id="LS398552">
    <property type="protein sequence ID" value="SPR03259.1"/>
    <property type="molecule type" value="Genomic_DNA"/>
</dbReference>
<sequence>MRINVGLNEEKIKTVDLKNGETFSFLDFDFMLVKTKQCKTEIQKMPRMRARTYLLKRLKEIFRKFISQPVDMVI</sequence>
<accession>A0A2U3QQP0</accession>
<evidence type="ECO:0000313" key="1">
    <source>
        <dbReference type="EMBL" id="SPR03259.1"/>
    </source>
</evidence>
<organism evidence="1 2">
    <name type="scientific">Orientia tsutsugamushi</name>
    <name type="common">Rickettsia tsutsugamushi</name>
    <dbReference type="NCBI Taxonomy" id="784"/>
    <lineage>
        <taxon>Bacteria</taxon>
        <taxon>Pseudomonadati</taxon>
        <taxon>Pseudomonadota</taxon>
        <taxon>Alphaproteobacteria</taxon>
        <taxon>Rickettsiales</taxon>
        <taxon>Rickettsiaceae</taxon>
        <taxon>Rickettsieae</taxon>
        <taxon>Orientia</taxon>
    </lineage>
</organism>
<evidence type="ECO:0000313" key="2">
    <source>
        <dbReference type="Proteomes" id="UP000244943"/>
    </source>
</evidence>